<dbReference type="GO" id="GO:0046872">
    <property type="term" value="F:metal ion binding"/>
    <property type="evidence" value="ECO:0007669"/>
    <property type="project" value="InterPro"/>
</dbReference>
<dbReference type="InterPro" id="IPR003735">
    <property type="entry name" value="Metal_Tscrpt_repr"/>
</dbReference>
<evidence type="ECO:0000313" key="4">
    <source>
        <dbReference type="Proteomes" id="UP000586918"/>
    </source>
</evidence>
<dbReference type="EMBL" id="JAAXKZ010000156">
    <property type="protein sequence ID" value="NMH95118.1"/>
    <property type="molecule type" value="Genomic_DNA"/>
</dbReference>
<dbReference type="GO" id="GO:0045892">
    <property type="term" value="P:negative regulation of DNA-templated transcription"/>
    <property type="evidence" value="ECO:0007669"/>
    <property type="project" value="UniProtKB-ARBA"/>
</dbReference>
<evidence type="ECO:0000256" key="1">
    <source>
        <dbReference type="ARBA" id="ARBA00005428"/>
    </source>
</evidence>
<accession>A0A848DQV6</accession>
<dbReference type="GO" id="GO:0003677">
    <property type="term" value="F:DNA binding"/>
    <property type="evidence" value="ECO:0007669"/>
    <property type="project" value="InterPro"/>
</dbReference>
<dbReference type="CDD" id="cd10148">
    <property type="entry name" value="CsoR-like_DUF156"/>
    <property type="match status" value="1"/>
</dbReference>
<evidence type="ECO:0000313" key="3">
    <source>
        <dbReference type="EMBL" id="NMH95118.1"/>
    </source>
</evidence>
<dbReference type="InterPro" id="IPR038390">
    <property type="entry name" value="Metal_Tscrpt_repr_sf"/>
</dbReference>
<keyword evidence="4" id="KW-1185">Reference proteome</keyword>
<comment type="similarity">
    <text evidence="1">Belongs to the CsoR family.</text>
</comment>
<organism evidence="3 4">
    <name type="scientific">Pseudonocardia bannensis</name>
    <dbReference type="NCBI Taxonomy" id="630973"/>
    <lineage>
        <taxon>Bacteria</taxon>
        <taxon>Bacillati</taxon>
        <taxon>Actinomycetota</taxon>
        <taxon>Actinomycetes</taxon>
        <taxon>Pseudonocardiales</taxon>
        <taxon>Pseudonocardiaceae</taxon>
        <taxon>Pseudonocardia</taxon>
    </lineage>
</organism>
<gene>
    <name evidence="3" type="ORF">HF519_26880</name>
</gene>
<dbReference type="Gene3D" id="1.20.58.1000">
    <property type="entry name" value="Metal-sensitive repressor, helix protomer"/>
    <property type="match status" value="1"/>
</dbReference>
<sequence>MQLDGDVVSGVINRLRRVEGQIGGIIRMLEDGRDCKDVVTQIAAVSRALDKAGFAIIASGLEKCIAAGEDGQPDRAQLEKLFLSLA</sequence>
<dbReference type="AlphaFoldDB" id="A0A848DQV6"/>
<reference evidence="3 4" key="1">
    <citation type="submission" date="2020-04" db="EMBL/GenBank/DDBJ databases">
        <authorList>
            <person name="Klaysubun C."/>
            <person name="Duangmal K."/>
            <person name="Lipun K."/>
        </authorList>
    </citation>
    <scope>NUCLEOTIDE SEQUENCE [LARGE SCALE GENOMIC DNA]</scope>
    <source>
        <strain evidence="3 4">DSM 45300</strain>
    </source>
</reference>
<dbReference type="Pfam" id="PF02583">
    <property type="entry name" value="Trns_repr_metal"/>
    <property type="match status" value="1"/>
</dbReference>
<keyword evidence="2" id="KW-0186">Copper</keyword>
<protein>
    <submittedName>
        <fullName evidence="3">Metal-sensitive transcriptional regulator</fullName>
    </submittedName>
</protein>
<dbReference type="RefSeq" id="WP_169415784.1">
    <property type="nucleotide sequence ID" value="NZ_JAAXKZ010000156.1"/>
</dbReference>
<name>A0A848DQV6_9PSEU</name>
<proteinExistence type="inferred from homology"/>
<evidence type="ECO:0000256" key="2">
    <source>
        <dbReference type="ARBA" id="ARBA00023008"/>
    </source>
</evidence>
<comment type="caution">
    <text evidence="3">The sequence shown here is derived from an EMBL/GenBank/DDBJ whole genome shotgun (WGS) entry which is preliminary data.</text>
</comment>
<dbReference type="PANTHER" id="PTHR33677:SF5">
    <property type="entry name" value="TRANSCRIPTIONAL REPRESSOR FRMR"/>
    <property type="match status" value="1"/>
</dbReference>
<dbReference type="Proteomes" id="UP000586918">
    <property type="component" value="Unassembled WGS sequence"/>
</dbReference>
<dbReference type="PANTHER" id="PTHR33677">
    <property type="entry name" value="TRANSCRIPTIONAL REPRESSOR FRMR-RELATED"/>
    <property type="match status" value="1"/>
</dbReference>